<dbReference type="RefSeq" id="WP_164800904.1">
    <property type="nucleotide sequence ID" value="NZ_CATNWT010000001.1"/>
</dbReference>
<accession>A0AAP7BUR9</accession>
<evidence type="ECO:0000313" key="2">
    <source>
        <dbReference type="Proteomes" id="UP000481454"/>
    </source>
</evidence>
<evidence type="ECO:0000313" key="1">
    <source>
        <dbReference type="EMBL" id="NGU29032.1"/>
    </source>
</evidence>
<reference evidence="1 2" key="1">
    <citation type="submission" date="2020-02" db="EMBL/GenBank/DDBJ databases">
        <title>Genomic Insights into the Phylogeny and Genetic Plasticity of the Human and Animal Enteric Pathogen Clostridium perfringens.</title>
        <authorList>
            <person name="Feng Y."/>
            <person name="Hu Y."/>
        </authorList>
    </citation>
    <scope>NUCLEOTIDE SEQUENCE [LARGE SCALE GENOMIC DNA]</scope>
    <source>
        <strain evidence="1 2">CP-40</strain>
    </source>
</reference>
<sequence>MNDKKIRKLIEKIEEISIKHFDELSCNINGFSKKKLVFFMEKPGSSRRVNDWGRDEDTDYYIGVSENGWEEHITVMECGAGETVLLEEKTHSISNDQLLKILNESNLKNYLKFMNKCYDLTQKYSGDFGILLY</sequence>
<dbReference type="EMBL" id="JAALLZ010000001">
    <property type="protein sequence ID" value="NGU29032.1"/>
    <property type="molecule type" value="Genomic_DNA"/>
</dbReference>
<proteinExistence type="predicted"/>
<dbReference type="AlphaFoldDB" id="A0AAP7BUR9"/>
<name>A0AAP7BUR9_CLOPF</name>
<comment type="caution">
    <text evidence="1">The sequence shown here is derived from an EMBL/GenBank/DDBJ whole genome shotgun (WGS) entry which is preliminary data.</text>
</comment>
<protein>
    <submittedName>
        <fullName evidence="1">Uncharacterized protein</fullName>
    </submittedName>
</protein>
<gene>
    <name evidence="1" type="ORF">G6Z34_02735</name>
</gene>
<organism evidence="1 2">
    <name type="scientific">Clostridium perfringens</name>
    <dbReference type="NCBI Taxonomy" id="1502"/>
    <lineage>
        <taxon>Bacteria</taxon>
        <taxon>Bacillati</taxon>
        <taxon>Bacillota</taxon>
        <taxon>Clostridia</taxon>
        <taxon>Eubacteriales</taxon>
        <taxon>Clostridiaceae</taxon>
        <taxon>Clostridium</taxon>
    </lineage>
</organism>
<dbReference type="Proteomes" id="UP000481454">
    <property type="component" value="Unassembled WGS sequence"/>
</dbReference>